<dbReference type="InterPro" id="IPR036388">
    <property type="entry name" value="WH-like_DNA-bd_sf"/>
</dbReference>
<accession>A0ABP4F7Y6</accession>
<dbReference type="Gene3D" id="1.10.10.10">
    <property type="entry name" value="Winged helix-like DNA-binding domain superfamily/Winged helix DNA-binding domain"/>
    <property type="match status" value="1"/>
</dbReference>
<dbReference type="Gene3D" id="1.10.287.100">
    <property type="match status" value="1"/>
</dbReference>
<protein>
    <submittedName>
        <fullName evidence="2">MarR family transcriptional regulator</fullName>
    </submittedName>
</protein>
<dbReference type="InterPro" id="IPR052526">
    <property type="entry name" value="HTH-type_Bedaq_tolerance"/>
</dbReference>
<dbReference type="PANTHER" id="PTHR39515:SF2">
    <property type="entry name" value="HTH-TYPE TRANSCRIPTIONAL REGULATOR RV0880"/>
    <property type="match status" value="1"/>
</dbReference>
<dbReference type="SUPFAM" id="SSF46785">
    <property type="entry name" value="Winged helix' DNA-binding domain"/>
    <property type="match status" value="1"/>
</dbReference>
<dbReference type="EMBL" id="BAAAJE010000022">
    <property type="protein sequence ID" value="GAA1156451.1"/>
    <property type="molecule type" value="Genomic_DNA"/>
</dbReference>
<evidence type="ECO:0000313" key="3">
    <source>
        <dbReference type="Proteomes" id="UP001499979"/>
    </source>
</evidence>
<dbReference type="PROSITE" id="PS50995">
    <property type="entry name" value="HTH_MARR_2"/>
    <property type="match status" value="1"/>
</dbReference>
<sequence length="156" mass="17403">MSYAHDMPTVEKAARTDAGLASELRLSVMRLRRRLASERHPDNELSLNQMAVLGCLYRHGGALTIGELAAAERVQPPSMTRAVNGLERSGDVVRRPHETDGRQVVVELSGTGRARLLADRDRRTAWLARRLSELTPEERAILRKAAPILEHLSHQD</sequence>
<dbReference type="Pfam" id="PF01047">
    <property type="entry name" value="MarR"/>
    <property type="match status" value="1"/>
</dbReference>
<evidence type="ECO:0000313" key="2">
    <source>
        <dbReference type="EMBL" id="GAA1156451.1"/>
    </source>
</evidence>
<dbReference type="Proteomes" id="UP001499979">
    <property type="component" value="Unassembled WGS sequence"/>
</dbReference>
<gene>
    <name evidence="2" type="ORF">GCM10009606_38170</name>
</gene>
<dbReference type="PANTHER" id="PTHR39515">
    <property type="entry name" value="CONSERVED PROTEIN"/>
    <property type="match status" value="1"/>
</dbReference>
<organism evidence="2 3">
    <name type="scientific">Nocardioides aquiterrae</name>
    <dbReference type="NCBI Taxonomy" id="203799"/>
    <lineage>
        <taxon>Bacteria</taxon>
        <taxon>Bacillati</taxon>
        <taxon>Actinomycetota</taxon>
        <taxon>Actinomycetes</taxon>
        <taxon>Propionibacteriales</taxon>
        <taxon>Nocardioidaceae</taxon>
        <taxon>Nocardioides</taxon>
    </lineage>
</organism>
<keyword evidence="3" id="KW-1185">Reference proteome</keyword>
<proteinExistence type="predicted"/>
<evidence type="ECO:0000259" key="1">
    <source>
        <dbReference type="PROSITE" id="PS50995"/>
    </source>
</evidence>
<comment type="caution">
    <text evidence="2">The sequence shown here is derived from an EMBL/GenBank/DDBJ whole genome shotgun (WGS) entry which is preliminary data.</text>
</comment>
<dbReference type="SMART" id="SM00347">
    <property type="entry name" value="HTH_MARR"/>
    <property type="match status" value="1"/>
</dbReference>
<name>A0ABP4F7Y6_9ACTN</name>
<dbReference type="InterPro" id="IPR036390">
    <property type="entry name" value="WH_DNA-bd_sf"/>
</dbReference>
<dbReference type="InterPro" id="IPR000835">
    <property type="entry name" value="HTH_MarR-typ"/>
</dbReference>
<reference evidence="3" key="1">
    <citation type="journal article" date="2019" name="Int. J. Syst. Evol. Microbiol.">
        <title>The Global Catalogue of Microorganisms (GCM) 10K type strain sequencing project: providing services to taxonomists for standard genome sequencing and annotation.</title>
        <authorList>
            <consortium name="The Broad Institute Genomics Platform"/>
            <consortium name="The Broad Institute Genome Sequencing Center for Infectious Disease"/>
            <person name="Wu L."/>
            <person name="Ma J."/>
        </authorList>
    </citation>
    <scope>NUCLEOTIDE SEQUENCE [LARGE SCALE GENOMIC DNA]</scope>
    <source>
        <strain evidence="3">JCM 11813</strain>
    </source>
</reference>
<feature type="domain" description="HTH marR-type" evidence="1">
    <location>
        <begin position="17"/>
        <end position="151"/>
    </location>
</feature>